<evidence type="ECO:0000256" key="1">
    <source>
        <dbReference type="ARBA" id="ARBA00005896"/>
    </source>
</evidence>
<dbReference type="SUPFAM" id="SSF51197">
    <property type="entry name" value="Clavaminate synthase-like"/>
    <property type="match status" value="1"/>
</dbReference>
<evidence type="ECO:0000313" key="8">
    <source>
        <dbReference type="Proteomes" id="UP000249688"/>
    </source>
</evidence>
<dbReference type="GO" id="GO:0000908">
    <property type="term" value="F:taurine dioxygenase activity"/>
    <property type="evidence" value="ECO:0007669"/>
    <property type="project" value="TreeGrafter"/>
</dbReference>
<evidence type="ECO:0000313" key="7">
    <source>
        <dbReference type="EMBL" id="PZW48398.1"/>
    </source>
</evidence>
<protein>
    <submittedName>
        <fullName evidence="7">Taurine dioxygenase</fullName>
    </submittedName>
</protein>
<dbReference type="RefSeq" id="WP_111397267.1">
    <property type="nucleotide sequence ID" value="NZ_QKYU01000005.1"/>
</dbReference>
<evidence type="ECO:0000256" key="4">
    <source>
        <dbReference type="ARBA" id="ARBA00023002"/>
    </source>
</evidence>
<proteinExistence type="inferred from homology"/>
<dbReference type="AlphaFoldDB" id="A0A2W7INB2"/>
<dbReference type="PANTHER" id="PTHR30468">
    <property type="entry name" value="ALPHA-KETOGLUTARATE-DEPENDENT SULFONATE DIOXYGENASE"/>
    <property type="match status" value="1"/>
</dbReference>
<dbReference type="InterPro" id="IPR042098">
    <property type="entry name" value="TauD-like_sf"/>
</dbReference>
<sequence length="288" mass="31988">MDILLLHPGFGVEIAGIDLTGPVSAPQWRAILDAFHTKGVVVFRAQALDEAAHVAVSRRFGDLQTHVLTQFLTTPHPEIYVLSNALREGKPIGNHKEGLNWHSDWSYKAEPAVGSILHGRVCPAEGADTLFACMHMAYETLDEATRTRIDGLFATHSYATYYDRAFADRAPLTEAQRAATPDVIHPLVRLHPGNGRRALYIGREVVKEIIGLDPEEGAALLDRLNAHAVQAAHVYRHKWQEGDLVAWDNRNTMHQATDYDDSTYIRIMHRTTLAGERPVPATPMVRAA</sequence>
<dbReference type="InterPro" id="IPR003819">
    <property type="entry name" value="TauD/TfdA-like"/>
</dbReference>
<feature type="domain" description="TauD/TfdA-like" evidence="6">
    <location>
        <begin position="6"/>
        <end position="272"/>
    </location>
</feature>
<dbReference type="Proteomes" id="UP000249688">
    <property type="component" value="Unassembled WGS sequence"/>
</dbReference>
<dbReference type="Gene3D" id="3.60.130.10">
    <property type="entry name" value="Clavaminate synthase-like"/>
    <property type="match status" value="1"/>
</dbReference>
<dbReference type="EMBL" id="QKYU01000005">
    <property type="protein sequence ID" value="PZW48398.1"/>
    <property type="molecule type" value="Genomic_DNA"/>
</dbReference>
<dbReference type="OrthoDB" id="7346227at2"/>
<dbReference type="GO" id="GO:0006790">
    <property type="term" value="P:sulfur compound metabolic process"/>
    <property type="evidence" value="ECO:0007669"/>
    <property type="project" value="TreeGrafter"/>
</dbReference>
<comment type="caution">
    <text evidence="7">The sequence shown here is derived from an EMBL/GenBank/DDBJ whole genome shotgun (WGS) entry which is preliminary data.</text>
</comment>
<dbReference type="InterPro" id="IPR051323">
    <property type="entry name" value="AtsK-like"/>
</dbReference>
<keyword evidence="3 7" id="KW-0223">Dioxygenase</keyword>
<accession>A0A2W7INB2</accession>
<reference evidence="7 8" key="1">
    <citation type="submission" date="2018-06" db="EMBL/GenBank/DDBJ databases">
        <title>Genomic Encyclopedia of Archaeal and Bacterial Type Strains, Phase II (KMG-II): from individual species to whole genera.</title>
        <authorList>
            <person name="Goeker M."/>
        </authorList>
    </citation>
    <scope>NUCLEOTIDE SEQUENCE [LARGE SCALE GENOMIC DNA]</scope>
    <source>
        <strain evidence="7 8">DSM 24525</strain>
    </source>
</reference>
<name>A0A2W7INB2_9PROT</name>
<dbReference type="GO" id="GO:0046872">
    <property type="term" value="F:metal ion binding"/>
    <property type="evidence" value="ECO:0007669"/>
    <property type="project" value="UniProtKB-KW"/>
</dbReference>
<keyword evidence="8" id="KW-1185">Reference proteome</keyword>
<evidence type="ECO:0000256" key="3">
    <source>
        <dbReference type="ARBA" id="ARBA00022964"/>
    </source>
</evidence>
<comment type="similarity">
    <text evidence="1">Belongs to the TfdA dioxygenase family.</text>
</comment>
<dbReference type="GO" id="GO:0005737">
    <property type="term" value="C:cytoplasm"/>
    <property type="evidence" value="ECO:0007669"/>
    <property type="project" value="TreeGrafter"/>
</dbReference>
<keyword evidence="4" id="KW-0560">Oxidoreductase</keyword>
<dbReference type="PANTHER" id="PTHR30468:SF1">
    <property type="entry name" value="ALPHA-KETOGLUTARATE-DEPENDENT SULFONATE DIOXYGENASE"/>
    <property type="match status" value="1"/>
</dbReference>
<dbReference type="Pfam" id="PF02668">
    <property type="entry name" value="TauD"/>
    <property type="match status" value="1"/>
</dbReference>
<gene>
    <name evidence="7" type="ORF">C8P66_105147</name>
</gene>
<evidence type="ECO:0000256" key="5">
    <source>
        <dbReference type="ARBA" id="ARBA00023004"/>
    </source>
</evidence>
<evidence type="ECO:0000259" key="6">
    <source>
        <dbReference type="Pfam" id="PF02668"/>
    </source>
</evidence>
<organism evidence="7 8">
    <name type="scientific">Humitalea rosea</name>
    <dbReference type="NCBI Taxonomy" id="990373"/>
    <lineage>
        <taxon>Bacteria</taxon>
        <taxon>Pseudomonadati</taxon>
        <taxon>Pseudomonadota</taxon>
        <taxon>Alphaproteobacteria</taxon>
        <taxon>Acetobacterales</taxon>
        <taxon>Roseomonadaceae</taxon>
        <taxon>Humitalea</taxon>
    </lineage>
</organism>
<keyword evidence="2" id="KW-0479">Metal-binding</keyword>
<keyword evidence="5" id="KW-0408">Iron</keyword>
<evidence type="ECO:0000256" key="2">
    <source>
        <dbReference type="ARBA" id="ARBA00022723"/>
    </source>
</evidence>